<keyword evidence="3" id="KW-1003">Cell membrane</keyword>
<keyword evidence="5 8" id="KW-0812">Transmembrane</keyword>
<keyword evidence="2 8" id="KW-0813">Transport</keyword>
<feature type="transmembrane region" description="Helical" evidence="8">
    <location>
        <begin position="134"/>
        <end position="158"/>
    </location>
</feature>
<evidence type="ECO:0000256" key="8">
    <source>
        <dbReference type="RuleBase" id="RU363032"/>
    </source>
</evidence>
<proteinExistence type="inferred from homology"/>
<dbReference type="Proteomes" id="UP000075670">
    <property type="component" value="Unassembled WGS sequence"/>
</dbReference>
<feature type="transmembrane region" description="Helical" evidence="8">
    <location>
        <begin position="179"/>
        <end position="200"/>
    </location>
</feature>
<evidence type="ECO:0000256" key="4">
    <source>
        <dbReference type="ARBA" id="ARBA00022519"/>
    </source>
</evidence>
<comment type="subcellular location">
    <subcellularLocation>
        <location evidence="1">Cell inner membrane</location>
        <topology evidence="1">Multi-pass membrane protein</topology>
    </subcellularLocation>
    <subcellularLocation>
        <location evidence="8">Cell membrane</location>
        <topology evidence="8">Multi-pass membrane protein</topology>
    </subcellularLocation>
</comment>
<evidence type="ECO:0000259" key="9">
    <source>
        <dbReference type="PROSITE" id="PS50928"/>
    </source>
</evidence>
<dbReference type="PATRIC" id="fig|1122241.3.peg.2321"/>
<keyword evidence="11" id="KW-1185">Reference proteome</keyword>
<dbReference type="OrthoDB" id="9782004at2"/>
<keyword evidence="6 8" id="KW-1133">Transmembrane helix</keyword>
<evidence type="ECO:0000256" key="2">
    <source>
        <dbReference type="ARBA" id="ARBA00022448"/>
    </source>
</evidence>
<feature type="transmembrane region" description="Helical" evidence="8">
    <location>
        <begin position="12"/>
        <end position="35"/>
    </location>
</feature>
<dbReference type="CDD" id="cd06261">
    <property type="entry name" value="TM_PBP2"/>
    <property type="match status" value="1"/>
</dbReference>
<dbReference type="SUPFAM" id="SSF161098">
    <property type="entry name" value="MetI-like"/>
    <property type="match status" value="1"/>
</dbReference>
<comment type="similarity">
    <text evidence="8">Belongs to the binding-protein-dependent transport system permease family.</text>
</comment>
<feature type="transmembrane region" description="Helical" evidence="8">
    <location>
        <begin position="235"/>
        <end position="254"/>
    </location>
</feature>
<dbReference type="GO" id="GO:0055085">
    <property type="term" value="P:transmembrane transport"/>
    <property type="evidence" value="ECO:0007669"/>
    <property type="project" value="InterPro"/>
</dbReference>
<evidence type="ECO:0000256" key="1">
    <source>
        <dbReference type="ARBA" id="ARBA00004429"/>
    </source>
</evidence>
<feature type="domain" description="ABC transmembrane type-1" evidence="9">
    <location>
        <begin position="66"/>
        <end position="254"/>
    </location>
</feature>
<dbReference type="GO" id="GO:0005886">
    <property type="term" value="C:plasma membrane"/>
    <property type="evidence" value="ECO:0007669"/>
    <property type="project" value="UniProtKB-SubCell"/>
</dbReference>
<comment type="caution">
    <text evidence="10">The sequence shown here is derived from an EMBL/GenBank/DDBJ whole genome shotgun (WGS) entry which is preliminary data.</text>
</comment>
<gene>
    <name evidence="10" type="primary">ydcV</name>
    <name evidence="10" type="ORF">MOMUL_21780</name>
</gene>
<name>A0A151AVN0_9FIRM</name>
<organism evidence="10 11">
    <name type="scientific">Moorella mulderi DSM 14980</name>
    <dbReference type="NCBI Taxonomy" id="1122241"/>
    <lineage>
        <taxon>Bacteria</taxon>
        <taxon>Bacillati</taxon>
        <taxon>Bacillota</taxon>
        <taxon>Clostridia</taxon>
        <taxon>Neomoorellales</taxon>
        <taxon>Neomoorellaceae</taxon>
        <taxon>Neomoorella</taxon>
    </lineage>
</organism>
<feature type="transmembrane region" description="Helical" evidence="8">
    <location>
        <begin position="66"/>
        <end position="92"/>
    </location>
</feature>
<dbReference type="PROSITE" id="PS50928">
    <property type="entry name" value="ABC_TM1"/>
    <property type="match status" value="1"/>
</dbReference>
<evidence type="ECO:0000256" key="6">
    <source>
        <dbReference type="ARBA" id="ARBA00022989"/>
    </source>
</evidence>
<evidence type="ECO:0000256" key="5">
    <source>
        <dbReference type="ARBA" id="ARBA00022692"/>
    </source>
</evidence>
<dbReference type="InterPro" id="IPR035906">
    <property type="entry name" value="MetI-like_sf"/>
</dbReference>
<dbReference type="Pfam" id="PF00528">
    <property type="entry name" value="BPD_transp_1"/>
    <property type="match status" value="1"/>
</dbReference>
<sequence length="268" mass="29376">MEGKRRQGGIGLAVAVALIYVFLLLPIIIVVLAAFNAGEYLSFPPQGFSLRWFEKFFSSEPFVRSFIFSLRLAFITTCISTVIGTMASFYVVRYSRIGKDFLRVLHTAPMMLPGMLTGTALLIFFYTIGLGGTYAGLLLGHVLVTMPYVFLAVSAALYNFDRSLEEAARSLGARPFTTLGRITLPLIKGGIISGAMFSFITSFDQFPISLLLSGVGMTPLPIQVFDYLRFEFDPTAAAVGTVTIVMTAVIILVTEKFVGLESMYWGSK</sequence>
<dbReference type="PANTHER" id="PTHR43357">
    <property type="entry name" value="INNER MEMBRANE ABC TRANSPORTER PERMEASE PROTEIN YDCV"/>
    <property type="match status" value="1"/>
</dbReference>
<dbReference type="EMBL" id="LTBC01000009">
    <property type="protein sequence ID" value="KYH31622.1"/>
    <property type="molecule type" value="Genomic_DNA"/>
</dbReference>
<dbReference type="AlphaFoldDB" id="A0A151AVN0"/>
<keyword evidence="4" id="KW-0997">Cell inner membrane</keyword>
<protein>
    <submittedName>
        <fullName evidence="10">Inner membrane ABC transporter permease protein YdcV</fullName>
    </submittedName>
</protein>
<feature type="transmembrane region" description="Helical" evidence="8">
    <location>
        <begin position="104"/>
        <end position="128"/>
    </location>
</feature>
<dbReference type="Gene3D" id="1.10.3720.10">
    <property type="entry name" value="MetI-like"/>
    <property type="match status" value="1"/>
</dbReference>
<evidence type="ECO:0000313" key="11">
    <source>
        <dbReference type="Proteomes" id="UP000075670"/>
    </source>
</evidence>
<accession>A0A151AVN0</accession>
<dbReference type="RefSeq" id="WP_062284813.1">
    <property type="nucleotide sequence ID" value="NZ_LTBC01000009.1"/>
</dbReference>
<reference evidence="10 11" key="1">
    <citation type="submission" date="2016-02" db="EMBL/GenBank/DDBJ databases">
        <title>Genome sequence of Moorella mulderi DSM 14980.</title>
        <authorList>
            <person name="Poehlein A."/>
            <person name="Daniel R."/>
        </authorList>
    </citation>
    <scope>NUCLEOTIDE SEQUENCE [LARGE SCALE GENOMIC DNA]</scope>
    <source>
        <strain evidence="10 11">DSM 14980</strain>
    </source>
</reference>
<evidence type="ECO:0000313" key="10">
    <source>
        <dbReference type="EMBL" id="KYH31622.1"/>
    </source>
</evidence>
<keyword evidence="7 8" id="KW-0472">Membrane</keyword>
<dbReference type="PANTHER" id="PTHR43357:SF4">
    <property type="entry name" value="INNER MEMBRANE ABC TRANSPORTER PERMEASE PROTEIN YDCV"/>
    <property type="match status" value="1"/>
</dbReference>
<evidence type="ECO:0000256" key="7">
    <source>
        <dbReference type="ARBA" id="ARBA00023136"/>
    </source>
</evidence>
<dbReference type="InterPro" id="IPR000515">
    <property type="entry name" value="MetI-like"/>
</dbReference>
<evidence type="ECO:0000256" key="3">
    <source>
        <dbReference type="ARBA" id="ARBA00022475"/>
    </source>
</evidence>